<evidence type="ECO:0000259" key="1">
    <source>
        <dbReference type="Pfam" id="PF05050"/>
    </source>
</evidence>
<organism evidence="2">
    <name type="scientific">viral metagenome</name>
    <dbReference type="NCBI Taxonomy" id="1070528"/>
    <lineage>
        <taxon>unclassified sequences</taxon>
        <taxon>metagenomes</taxon>
        <taxon>organismal metagenomes</taxon>
    </lineage>
</organism>
<dbReference type="EMBL" id="MN740956">
    <property type="protein sequence ID" value="QHU19841.1"/>
    <property type="molecule type" value="Genomic_DNA"/>
</dbReference>
<evidence type="ECO:0000313" key="2">
    <source>
        <dbReference type="EMBL" id="QHU19841.1"/>
    </source>
</evidence>
<sequence>MTDFFKLYKTTDCIKRRLGSKMDGGYVILDNLTNYDLFISCGIDNNIEFEVDFLTRYYDIQCLAFDGTINNIPNNPKNIKFIKKNITDKDTENTTTLREYIKNYNNIFLKMDIETWEYRWLDIITEDELKKFSQIVIEIHFPWTEEKNVFIAFSGKIFSVNKKLELIKKFFKHHKLFHIHGNSACGAVNFNNKLLPNNIECTFVRNDLISNYELDYNEIPDPKLDNINIENTTEIKFNVN</sequence>
<protein>
    <recommendedName>
        <fullName evidence="1">Methyltransferase FkbM domain-containing protein</fullName>
    </recommendedName>
</protein>
<reference evidence="2" key="1">
    <citation type="journal article" date="2020" name="Nature">
        <title>Giant virus diversity and host interactions through global metagenomics.</title>
        <authorList>
            <person name="Schulz F."/>
            <person name="Roux S."/>
            <person name="Paez-Espino D."/>
            <person name="Jungbluth S."/>
            <person name="Walsh D.A."/>
            <person name="Denef V.J."/>
            <person name="McMahon K.D."/>
            <person name="Konstantinidis K.T."/>
            <person name="Eloe-Fadrosh E.A."/>
            <person name="Kyrpides N.C."/>
            <person name="Woyke T."/>
        </authorList>
    </citation>
    <scope>NUCLEOTIDE SEQUENCE</scope>
    <source>
        <strain evidence="2">GVMAG-S-3300013014-113</strain>
    </source>
</reference>
<dbReference type="Pfam" id="PF05050">
    <property type="entry name" value="Methyltransf_21"/>
    <property type="match status" value="1"/>
</dbReference>
<name>A0A6C0KRL8_9ZZZZ</name>
<proteinExistence type="predicted"/>
<feature type="domain" description="Methyltransferase FkbM" evidence="1">
    <location>
        <begin position="40"/>
        <end position="147"/>
    </location>
</feature>
<accession>A0A6C0KRL8</accession>
<dbReference type="AlphaFoldDB" id="A0A6C0KRL8"/>
<dbReference type="InterPro" id="IPR006342">
    <property type="entry name" value="FkbM_mtfrase"/>
</dbReference>
<dbReference type="PANTHER" id="PTHR32026:SF10">
    <property type="entry name" value="METHYLTRANSFERASE-LIKE PROTEIN 24-RELATED"/>
    <property type="match status" value="1"/>
</dbReference>
<dbReference type="InterPro" id="IPR026913">
    <property type="entry name" value="METTL24"/>
</dbReference>
<dbReference type="PANTHER" id="PTHR32026">
    <property type="entry name" value="METHYLTRANSFERASE-LIKE PROTEIN 24"/>
    <property type="match status" value="1"/>
</dbReference>